<accession>J3M750</accession>
<dbReference type="HOGENOM" id="CLU_2472664_0_0_1"/>
<dbReference type="Proteomes" id="UP000006038">
    <property type="component" value="Chromosome 5"/>
</dbReference>
<reference evidence="2" key="2">
    <citation type="submission" date="2013-04" db="UniProtKB">
        <authorList>
            <consortium name="EnsemblPlants"/>
        </authorList>
    </citation>
    <scope>IDENTIFICATION</scope>
</reference>
<protein>
    <submittedName>
        <fullName evidence="2">Uncharacterized protein</fullName>
    </submittedName>
</protein>
<name>J3M750_ORYBR</name>
<dbReference type="AlphaFoldDB" id="J3M750"/>
<dbReference type="Gramene" id="OB05G24240.1">
    <property type="protein sequence ID" value="OB05G24240.1"/>
    <property type="gene ID" value="OB05G24240"/>
</dbReference>
<evidence type="ECO:0000313" key="3">
    <source>
        <dbReference type="Proteomes" id="UP000006038"/>
    </source>
</evidence>
<organism evidence="2">
    <name type="scientific">Oryza brachyantha</name>
    <name type="common">malo sina</name>
    <dbReference type="NCBI Taxonomy" id="4533"/>
    <lineage>
        <taxon>Eukaryota</taxon>
        <taxon>Viridiplantae</taxon>
        <taxon>Streptophyta</taxon>
        <taxon>Embryophyta</taxon>
        <taxon>Tracheophyta</taxon>
        <taxon>Spermatophyta</taxon>
        <taxon>Magnoliopsida</taxon>
        <taxon>Liliopsida</taxon>
        <taxon>Poales</taxon>
        <taxon>Poaceae</taxon>
        <taxon>BOP clade</taxon>
        <taxon>Oryzoideae</taxon>
        <taxon>Oryzeae</taxon>
        <taxon>Oryzinae</taxon>
        <taxon>Oryza</taxon>
    </lineage>
</organism>
<evidence type="ECO:0000313" key="2">
    <source>
        <dbReference type="EnsemblPlants" id="OB05G24240.1"/>
    </source>
</evidence>
<sequence>MPIWYSTPPPAMVQKRPAKESATTAPNTGVNAAVPLKLVRRFEASTSGRGSCRGRGGVMFSVKPAVANLSHTSFAALTECSQNIASYA</sequence>
<proteinExistence type="predicted"/>
<feature type="region of interest" description="Disordered" evidence="1">
    <location>
        <begin position="1"/>
        <end position="27"/>
    </location>
</feature>
<reference evidence="2" key="1">
    <citation type="journal article" date="2013" name="Nat. Commun.">
        <title>Whole-genome sequencing of Oryza brachyantha reveals mechanisms underlying Oryza genome evolution.</title>
        <authorList>
            <person name="Chen J."/>
            <person name="Huang Q."/>
            <person name="Gao D."/>
            <person name="Wang J."/>
            <person name="Lang Y."/>
            <person name="Liu T."/>
            <person name="Li B."/>
            <person name="Bai Z."/>
            <person name="Luis Goicoechea J."/>
            <person name="Liang C."/>
            <person name="Chen C."/>
            <person name="Zhang W."/>
            <person name="Sun S."/>
            <person name="Liao Y."/>
            <person name="Zhang X."/>
            <person name="Yang L."/>
            <person name="Song C."/>
            <person name="Wang M."/>
            <person name="Shi J."/>
            <person name="Liu G."/>
            <person name="Liu J."/>
            <person name="Zhou H."/>
            <person name="Zhou W."/>
            <person name="Yu Q."/>
            <person name="An N."/>
            <person name="Chen Y."/>
            <person name="Cai Q."/>
            <person name="Wang B."/>
            <person name="Liu B."/>
            <person name="Min J."/>
            <person name="Huang Y."/>
            <person name="Wu H."/>
            <person name="Li Z."/>
            <person name="Zhang Y."/>
            <person name="Yin Y."/>
            <person name="Song W."/>
            <person name="Jiang J."/>
            <person name="Jackson S.A."/>
            <person name="Wing R.A."/>
            <person name="Wang J."/>
            <person name="Chen M."/>
        </authorList>
    </citation>
    <scope>NUCLEOTIDE SEQUENCE [LARGE SCALE GENOMIC DNA]</scope>
    <source>
        <strain evidence="2">cv. IRGC 101232</strain>
    </source>
</reference>
<keyword evidence="3" id="KW-1185">Reference proteome</keyword>
<dbReference type="EnsemblPlants" id="OB05G24240.1">
    <property type="protein sequence ID" value="OB05G24240.1"/>
    <property type="gene ID" value="OB05G24240"/>
</dbReference>
<evidence type="ECO:0000256" key="1">
    <source>
        <dbReference type="SAM" id="MobiDB-lite"/>
    </source>
</evidence>